<reference evidence="1" key="1">
    <citation type="journal article" date="2020" name="mSystems">
        <title>Genome- and Community-Level Interaction Insights into Carbon Utilization and Element Cycling Functions of Hydrothermarchaeota in Hydrothermal Sediment.</title>
        <authorList>
            <person name="Zhou Z."/>
            <person name="Liu Y."/>
            <person name="Xu W."/>
            <person name="Pan J."/>
            <person name="Luo Z.H."/>
            <person name="Li M."/>
        </authorList>
    </citation>
    <scope>NUCLEOTIDE SEQUENCE [LARGE SCALE GENOMIC DNA]</scope>
    <source>
        <strain evidence="1">SpSt-556</strain>
    </source>
</reference>
<dbReference type="EMBL" id="DSXR01000027">
    <property type="protein sequence ID" value="HGS86380.1"/>
    <property type="molecule type" value="Genomic_DNA"/>
</dbReference>
<name>A0A7C4KYJ3_9CHLR</name>
<accession>A0A7C4KYJ3</accession>
<dbReference type="AlphaFoldDB" id="A0A7C4KYJ3"/>
<evidence type="ECO:0000313" key="1">
    <source>
        <dbReference type="EMBL" id="HGS86380.1"/>
    </source>
</evidence>
<organism evidence="1">
    <name type="scientific">Bellilinea caldifistulae</name>
    <dbReference type="NCBI Taxonomy" id="360411"/>
    <lineage>
        <taxon>Bacteria</taxon>
        <taxon>Bacillati</taxon>
        <taxon>Chloroflexota</taxon>
        <taxon>Anaerolineae</taxon>
        <taxon>Anaerolineales</taxon>
        <taxon>Anaerolineaceae</taxon>
        <taxon>Bellilinea</taxon>
    </lineage>
</organism>
<sequence>MSTVWVNRVDLYHELRGAAAGEVLVLSNGIWMSTATEKTDHLQALILGFLHLIRRQGMDA</sequence>
<proteinExistence type="predicted"/>
<comment type="caution">
    <text evidence="1">The sequence shown here is derived from an EMBL/GenBank/DDBJ whole genome shotgun (WGS) entry which is preliminary data.</text>
</comment>
<gene>
    <name evidence="1" type="ORF">ENT17_02060</name>
</gene>
<protein>
    <submittedName>
        <fullName evidence="1">Uncharacterized protein</fullName>
    </submittedName>
</protein>